<sequence length="401" mass="43403">MPLLEAKLGAGRVLALTGDWGLYVLNSSASMLWELHAQGWDVKGMASLLSEGFGLDGDTALAQVESLINQWHQTGLIEPCCSLDEACSEQSRRARRNPGFVARYPDSSGGSIRATSAADEPCAVRADVHKVPKNRTLAEPHPAHFTLALAGMSLSLIIDDTGLAQCAVPLVQSLRVRDEGRIAHRLHLAGGIEDWTLWQDDRVEAEGQGSDDALVMTMRTLVEIGCHQTERLMIIHGAGLALDDGRGLLLIAPGGSGKTTLAAALNAAGYGLLSDDVVPVTPGGELVGLGMPLCLKAGSWPILSSIRPDLEESAIVWRYDEPVRYVPPRGQPLTGSLRPGLLLFPRYRPGSTVAVFTQPLDYAVLRIIEALGKNSQYKPPYQRFSSTRFIRRVRLPPFYLT</sequence>
<proteinExistence type="predicted"/>
<evidence type="ECO:0008006" key="3">
    <source>
        <dbReference type="Google" id="ProtNLM"/>
    </source>
</evidence>
<dbReference type="AlphaFoldDB" id="A0A2W4R1I4"/>
<dbReference type="SUPFAM" id="SSF53795">
    <property type="entry name" value="PEP carboxykinase-like"/>
    <property type="match status" value="1"/>
</dbReference>
<organism evidence="1 2">
    <name type="scientific">Candidatus Methylumidiphilus alinenensis</name>
    <dbReference type="NCBI Taxonomy" id="2202197"/>
    <lineage>
        <taxon>Bacteria</taxon>
        <taxon>Pseudomonadati</taxon>
        <taxon>Pseudomonadota</taxon>
        <taxon>Gammaproteobacteria</taxon>
        <taxon>Methylococcales</taxon>
        <taxon>Candidatus Methylumidiphilus</taxon>
    </lineage>
</organism>
<protein>
    <recommendedName>
        <fullName evidence="3">PqqD family peptide modification chaperone</fullName>
    </recommendedName>
</protein>
<evidence type="ECO:0000313" key="1">
    <source>
        <dbReference type="EMBL" id="PZN76129.1"/>
    </source>
</evidence>
<evidence type="ECO:0000313" key="2">
    <source>
        <dbReference type="Proteomes" id="UP000249396"/>
    </source>
</evidence>
<reference evidence="1 2" key="1">
    <citation type="journal article" date="2018" name="Aquat. Microb. Ecol.">
        <title>Gammaproteobacterial methanotrophs dominate.</title>
        <authorList>
            <person name="Rissanen A.J."/>
            <person name="Saarenheimo J."/>
            <person name="Tiirola M."/>
            <person name="Peura S."/>
            <person name="Aalto S.L."/>
            <person name="Karvinen A."/>
            <person name="Nykanen H."/>
        </authorList>
    </citation>
    <scope>NUCLEOTIDE SEQUENCE [LARGE SCALE GENOMIC DNA]</scope>
    <source>
        <strain evidence="1">AMbin10</strain>
    </source>
</reference>
<name>A0A2W4R1I4_9GAMM</name>
<dbReference type="Gene3D" id="3.40.50.300">
    <property type="entry name" value="P-loop containing nucleotide triphosphate hydrolases"/>
    <property type="match status" value="1"/>
</dbReference>
<dbReference type="EMBL" id="QJPH01000366">
    <property type="protein sequence ID" value="PZN76129.1"/>
    <property type="molecule type" value="Genomic_DNA"/>
</dbReference>
<dbReference type="InterPro" id="IPR008792">
    <property type="entry name" value="PQQD"/>
</dbReference>
<comment type="caution">
    <text evidence="1">The sequence shown here is derived from an EMBL/GenBank/DDBJ whole genome shotgun (WGS) entry which is preliminary data.</text>
</comment>
<dbReference type="InterPro" id="IPR027417">
    <property type="entry name" value="P-loop_NTPase"/>
</dbReference>
<dbReference type="Proteomes" id="UP000249396">
    <property type="component" value="Unassembled WGS sequence"/>
</dbReference>
<dbReference type="Pfam" id="PF05402">
    <property type="entry name" value="PqqD"/>
    <property type="match status" value="1"/>
</dbReference>
<accession>A0A2W4R1I4</accession>
<gene>
    <name evidence="1" type="ORF">DM484_17180</name>
</gene>